<keyword evidence="5" id="KW-0949">S-adenosyl-L-methionine</keyword>
<evidence type="ECO:0000313" key="8">
    <source>
        <dbReference type="EMBL" id="CAN97962.1"/>
    </source>
</evidence>
<dbReference type="GO" id="GO:0009007">
    <property type="term" value="F:site-specific DNA-methyltransferase (adenine-specific) activity"/>
    <property type="evidence" value="ECO:0007669"/>
    <property type="project" value="UniProtKB-EC"/>
</dbReference>
<dbReference type="HOGENOM" id="CLU_025185_0_0_7"/>
<dbReference type="STRING" id="448385.sce7793"/>
<reference evidence="8 9" key="1">
    <citation type="journal article" date="2007" name="Nat. Biotechnol.">
        <title>Complete genome sequence of the myxobacterium Sorangium cellulosum.</title>
        <authorList>
            <person name="Schneiker S."/>
            <person name="Perlova O."/>
            <person name="Kaiser O."/>
            <person name="Gerth K."/>
            <person name="Alici A."/>
            <person name="Altmeyer M.O."/>
            <person name="Bartels D."/>
            <person name="Bekel T."/>
            <person name="Beyer S."/>
            <person name="Bode E."/>
            <person name="Bode H.B."/>
            <person name="Bolten C.J."/>
            <person name="Choudhuri J.V."/>
            <person name="Doss S."/>
            <person name="Elnakady Y.A."/>
            <person name="Frank B."/>
            <person name="Gaigalat L."/>
            <person name="Goesmann A."/>
            <person name="Groeger C."/>
            <person name="Gross F."/>
            <person name="Jelsbak L."/>
            <person name="Jelsbak L."/>
            <person name="Kalinowski J."/>
            <person name="Kegler C."/>
            <person name="Knauber T."/>
            <person name="Konietzny S."/>
            <person name="Kopp M."/>
            <person name="Krause L."/>
            <person name="Krug D."/>
            <person name="Linke B."/>
            <person name="Mahmud T."/>
            <person name="Martinez-Arias R."/>
            <person name="McHardy A.C."/>
            <person name="Merai M."/>
            <person name="Meyer F."/>
            <person name="Mormann S."/>
            <person name="Munoz-Dorado J."/>
            <person name="Perez J."/>
            <person name="Pradella S."/>
            <person name="Rachid S."/>
            <person name="Raddatz G."/>
            <person name="Rosenau F."/>
            <person name="Rueckert C."/>
            <person name="Sasse F."/>
            <person name="Scharfe M."/>
            <person name="Schuster S.C."/>
            <person name="Suen G."/>
            <person name="Treuner-Lange A."/>
            <person name="Velicer G.J."/>
            <person name="Vorholter F.-J."/>
            <person name="Weissman K.J."/>
            <person name="Welch R.D."/>
            <person name="Wenzel S.C."/>
            <person name="Whitworth D.E."/>
            <person name="Wilhelm S."/>
            <person name="Wittmann C."/>
            <person name="Bloecker H."/>
            <person name="Puehler A."/>
            <person name="Mueller R."/>
        </authorList>
    </citation>
    <scope>NUCLEOTIDE SEQUENCE [LARGE SCALE GENOMIC DNA]</scope>
    <source>
        <strain evidence="9">So ce56</strain>
    </source>
</reference>
<dbReference type="PANTHER" id="PTHR33841">
    <property type="entry name" value="DNA METHYLTRANSFERASE YEEA-RELATED"/>
    <property type="match status" value="1"/>
</dbReference>
<comment type="similarity">
    <text evidence="1">Belongs to the N(4)/N(6)-methyltransferase family.</text>
</comment>
<organism evidence="8 9">
    <name type="scientific">Sorangium cellulosum (strain So ce56)</name>
    <name type="common">Polyangium cellulosum (strain So ce56)</name>
    <dbReference type="NCBI Taxonomy" id="448385"/>
    <lineage>
        <taxon>Bacteria</taxon>
        <taxon>Pseudomonadati</taxon>
        <taxon>Myxococcota</taxon>
        <taxon>Polyangia</taxon>
        <taxon>Polyangiales</taxon>
        <taxon>Polyangiaceae</taxon>
        <taxon>Sorangium</taxon>
    </lineage>
</organism>
<dbReference type="GO" id="GO:0006304">
    <property type="term" value="P:DNA modification"/>
    <property type="evidence" value="ECO:0007669"/>
    <property type="project" value="InterPro"/>
</dbReference>
<dbReference type="REBASE" id="16768">
    <property type="entry name" value="M.SceSoORF7793P"/>
</dbReference>
<dbReference type="OrthoDB" id="9761012at2"/>
<dbReference type="Proteomes" id="UP000002139">
    <property type="component" value="Chromosome"/>
</dbReference>
<accession>A9FB04</accession>
<comment type="catalytic activity">
    <reaction evidence="6">
        <text>a 2'-deoxyadenosine in DNA + S-adenosyl-L-methionine = an N(6)-methyl-2'-deoxyadenosine in DNA + S-adenosyl-L-homocysteine + H(+)</text>
        <dbReference type="Rhea" id="RHEA:15197"/>
        <dbReference type="Rhea" id="RHEA-COMP:12418"/>
        <dbReference type="Rhea" id="RHEA-COMP:12419"/>
        <dbReference type="ChEBI" id="CHEBI:15378"/>
        <dbReference type="ChEBI" id="CHEBI:57856"/>
        <dbReference type="ChEBI" id="CHEBI:59789"/>
        <dbReference type="ChEBI" id="CHEBI:90615"/>
        <dbReference type="ChEBI" id="CHEBI:90616"/>
        <dbReference type="EC" id="2.1.1.72"/>
    </reaction>
</comment>
<dbReference type="BioCyc" id="SCEL448385:SCE_RS39890-MONOMER"/>
<dbReference type="KEGG" id="scl:sce7793"/>
<keyword evidence="9" id="KW-1185">Reference proteome</keyword>
<keyword evidence="3 8" id="KW-0489">Methyltransferase</keyword>
<evidence type="ECO:0000256" key="1">
    <source>
        <dbReference type="ARBA" id="ARBA00006594"/>
    </source>
</evidence>
<dbReference type="PANTHER" id="PTHR33841:SF5">
    <property type="entry name" value="DNA METHYLASE (MODIFICATION METHYLASE) (METHYLTRANSFERASE)-RELATED"/>
    <property type="match status" value="1"/>
</dbReference>
<gene>
    <name evidence="8" type="primary">yhdJ</name>
    <name evidence="8" type="ordered locus">sce7793</name>
</gene>
<feature type="domain" description="Type II methyltransferase M.TaqI-like" evidence="7">
    <location>
        <begin position="155"/>
        <end position="241"/>
    </location>
</feature>
<evidence type="ECO:0000259" key="7">
    <source>
        <dbReference type="Pfam" id="PF07669"/>
    </source>
</evidence>
<evidence type="ECO:0000256" key="3">
    <source>
        <dbReference type="ARBA" id="ARBA00022603"/>
    </source>
</evidence>
<evidence type="ECO:0000256" key="6">
    <source>
        <dbReference type="ARBA" id="ARBA00047942"/>
    </source>
</evidence>
<name>A9FB04_SORC5</name>
<keyword evidence="4 8" id="KW-0808">Transferase</keyword>
<sequence length="511" mass="56245">MSRAARLEAAAPPPLLDRVDLHRIEAARALDPRARSELGQFLTPPPVASFMASLFERPCEDIRVLDAGAGVGSLLAAFTASACARRKRPSAIRATGFEIDPRLAAYLRRTARACRDECAGAGIDFAARIIEADFIRSAVEQLDGGRPRPGMPRSFTHAILNPPYKKLNSDTEARAALRRVGLETSNLYTAFLGLAILLLEPGGELVAITPRSFCNGPYFRPFRELFFREMSLRRVHVFESRKAAFAEDEVLQENVILHAVRGGRRDPVAISSSRGPEGELLSVRSVPFEHVVRPGDAELFIHVVPDDAGERVAATFARMPSRLTDLNVGVSTGKVVDFRAREFLRQEPGRGTGPLIYPTHLASGVVRWPKRGKKPNALVDAPETADLWMPSGNYVLVKRFSSKEERRRVVAALFTPESAPGDRIGFENHLNVLHRSGKGLPAVMARGLVAFLNSTLVDTHVRQFNGHTQVNATDLRNLGVPTVEQIERLGRRAPDPGLPQEELDHIVEQML</sequence>
<dbReference type="eggNOG" id="COG0827">
    <property type="taxonomic scope" value="Bacteria"/>
</dbReference>
<dbReference type="InterPro" id="IPR011639">
    <property type="entry name" value="MethylTrfase_TaqI-like_dom"/>
</dbReference>
<dbReference type="PRINTS" id="PR00507">
    <property type="entry name" value="N12N6MTFRASE"/>
</dbReference>
<dbReference type="AlphaFoldDB" id="A9FB04"/>
<dbReference type="InterPro" id="IPR029063">
    <property type="entry name" value="SAM-dependent_MTases_sf"/>
</dbReference>
<evidence type="ECO:0000256" key="5">
    <source>
        <dbReference type="ARBA" id="ARBA00022691"/>
    </source>
</evidence>
<evidence type="ECO:0000256" key="4">
    <source>
        <dbReference type="ARBA" id="ARBA00022679"/>
    </source>
</evidence>
<proteinExistence type="inferred from homology"/>
<evidence type="ECO:0000256" key="2">
    <source>
        <dbReference type="ARBA" id="ARBA00011900"/>
    </source>
</evidence>
<dbReference type="Pfam" id="PF07669">
    <property type="entry name" value="Eco57I"/>
    <property type="match status" value="1"/>
</dbReference>
<protein>
    <recommendedName>
        <fullName evidence="2">site-specific DNA-methyltransferase (adenine-specific)</fullName>
        <ecNumber evidence="2">2.1.1.72</ecNumber>
    </recommendedName>
</protein>
<dbReference type="RefSeq" id="WP_012240401.1">
    <property type="nucleotide sequence ID" value="NC_010162.1"/>
</dbReference>
<dbReference type="EMBL" id="AM746676">
    <property type="protein sequence ID" value="CAN97962.1"/>
    <property type="molecule type" value="Genomic_DNA"/>
</dbReference>
<dbReference type="CDD" id="cd02440">
    <property type="entry name" value="AdoMet_MTases"/>
    <property type="match status" value="1"/>
</dbReference>
<evidence type="ECO:0000313" key="9">
    <source>
        <dbReference type="Proteomes" id="UP000002139"/>
    </source>
</evidence>
<dbReference type="Gene3D" id="3.40.50.150">
    <property type="entry name" value="Vaccinia Virus protein VP39"/>
    <property type="match status" value="1"/>
</dbReference>
<dbReference type="SUPFAM" id="SSF53335">
    <property type="entry name" value="S-adenosyl-L-methionine-dependent methyltransferases"/>
    <property type="match status" value="1"/>
</dbReference>
<dbReference type="EC" id="2.1.1.72" evidence="2"/>
<dbReference type="InterPro" id="IPR050953">
    <property type="entry name" value="N4_N6_ade-DNA_methylase"/>
</dbReference>
<dbReference type="GO" id="GO:0032259">
    <property type="term" value="P:methylation"/>
    <property type="evidence" value="ECO:0007669"/>
    <property type="project" value="UniProtKB-KW"/>
</dbReference>